<proteinExistence type="predicted"/>
<comment type="caution">
    <text evidence="1">The sequence shown here is derived from an EMBL/GenBank/DDBJ whole genome shotgun (WGS) entry which is preliminary data.</text>
</comment>
<accession>A0A8J5IKD2</accession>
<dbReference type="AlphaFoldDB" id="A0A8J5IKD2"/>
<protein>
    <recommendedName>
        <fullName evidence="3">BED-type domain-containing protein</fullName>
    </recommendedName>
</protein>
<evidence type="ECO:0000313" key="1">
    <source>
        <dbReference type="EMBL" id="KAG6948333.1"/>
    </source>
</evidence>
<dbReference type="EMBL" id="JAENGY010001574">
    <property type="protein sequence ID" value="KAG6948333.1"/>
    <property type="molecule type" value="Genomic_DNA"/>
</dbReference>
<reference evidence="1" key="1">
    <citation type="submission" date="2021-01" db="EMBL/GenBank/DDBJ databases">
        <title>Phytophthora aleatoria, a newly-described species from Pinus radiata is distinct from Phytophthora cactorum isolates based on comparative genomics.</title>
        <authorList>
            <person name="Mcdougal R."/>
            <person name="Panda P."/>
            <person name="Williams N."/>
            <person name="Studholme D.J."/>
        </authorList>
    </citation>
    <scope>NUCLEOTIDE SEQUENCE</scope>
    <source>
        <strain evidence="1">NZFS 4037</strain>
    </source>
</reference>
<evidence type="ECO:0008006" key="3">
    <source>
        <dbReference type="Google" id="ProtNLM"/>
    </source>
</evidence>
<gene>
    <name evidence="1" type="ORF">JG688_00015141</name>
</gene>
<organism evidence="1 2">
    <name type="scientific">Phytophthora aleatoria</name>
    <dbReference type="NCBI Taxonomy" id="2496075"/>
    <lineage>
        <taxon>Eukaryota</taxon>
        <taxon>Sar</taxon>
        <taxon>Stramenopiles</taxon>
        <taxon>Oomycota</taxon>
        <taxon>Peronosporomycetes</taxon>
        <taxon>Peronosporales</taxon>
        <taxon>Peronosporaceae</taxon>
        <taxon>Phytophthora</taxon>
    </lineage>
</organism>
<keyword evidence="2" id="KW-1185">Reference proteome</keyword>
<dbReference type="Proteomes" id="UP000709295">
    <property type="component" value="Unassembled WGS sequence"/>
</dbReference>
<sequence length="88" mass="9785">MVLAHKFTSKQVRACFFTLALDEQDGLTSCYRCQCSTIRKQDPITGYSNLLSHVRQKSGADHYLGAFPASLASFWMGGFSTLSITLRC</sequence>
<name>A0A8J5IKD2_9STRA</name>
<evidence type="ECO:0000313" key="2">
    <source>
        <dbReference type="Proteomes" id="UP000709295"/>
    </source>
</evidence>